<dbReference type="InterPro" id="IPR001506">
    <property type="entry name" value="Peptidase_M12A"/>
</dbReference>
<dbReference type="GO" id="GO:0004222">
    <property type="term" value="F:metalloendopeptidase activity"/>
    <property type="evidence" value="ECO:0007669"/>
    <property type="project" value="UniProtKB-UniRule"/>
</dbReference>
<dbReference type="Proteomes" id="UP000234323">
    <property type="component" value="Unassembled WGS sequence"/>
</dbReference>
<reference evidence="4 5" key="1">
    <citation type="submission" date="2015-10" db="EMBL/GenBank/DDBJ databases">
        <title>Genome analyses suggest a sexual origin of heterokaryosis in a supposedly ancient asexual fungus.</title>
        <authorList>
            <person name="Ropars J."/>
            <person name="Sedzielewska K."/>
            <person name="Noel J."/>
            <person name="Charron P."/>
            <person name="Farinelli L."/>
            <person name="Marton T."/>
            <person name="Kruger M."/>
            <person name="Pelin A."/>
            <person name="Brachmann A."/>
            <person name="Corradi N."/>
        </authorList>
    </citation>
    <scope>NUCLEOTIDE SEQUENCE [LARGE SCALE GENOMIC DNA]</scope>
    <source>
        <strain evidence="4 5">A4</strain>
    </source>
</reference>
<evidence type="ECO:0000256" key="1">
    <source>
        <dbReference type="PROSITE-ProRule" id="PRU01211"/>
    </source>
</evidence>
<name>A0A2I1HCP2_9GLOM</name>
<dbReference type="PANTHER" id="PTHR10127:SF850">
    <property type="entry name" value="METALLOENDOPEPTIDASE"/>
    <property type="match status" value="1"/>
</dbReference>
<keyword evidence="1 2" id="KW-0862">Zinc</keyword>
<protein>
    <recommendedName>
        <fullName evidence="2">Metalloendopeptidase</fullName>
        <ecNumber evidence="2">3.4.24.-</ecNumber>
    </recommendedName>
</protein>
<evidence type="ECO:0000256" key="2">
    <source>
        <dbReference type="RuleBase" id="RU361183"/>
    </source>
</evidence>
<dbReference type="InterPro" id="IPR034035">
    <property type="entry name" value="Astacin-like_dom"/>
</dbReference>
<keyword evidence="5" id="KW-1185">Reference proteome</keyword>
<dbReference type="PRINTS" id="PR00480">
    <property type="entry name" value="ASTACIN"/>
</dbReference>
<dbReference type="SUPFAM" id="SSF55486">
    <property type="entry name" value="Metalloproteases ('zincins'), catalytic domain"/>
    <property type="match status" value="1"/>
</dbReference>
<dbReference type="InterPro" id="IPR006026">
    <property type="entry name" value="Peptidase_Metallo"/>
</dbReference>
<keyword evidence="1 2" id="KW-0482">Metalloprotease</keyword>
<comment type="caution">
    <text evidence="4">The sequence shown here is derived from an EMBL/GenBank/DDBJ whole genome shotgun (WGS) entry which is preliminary data.</text>
</comment>
<proteinExistence type="predicted"/>
<dbReference type="VEuPathDB" id="FungiDB:FUN_005044"/>
<dbReference type="PANTHER" id="PTHR10127">
    <property type="entry name" value="DISCOIDIN, CUB, EGF, LAMININ , AND ZINC METALLOPROTEASE DOMAIN CONTAINING"/>
    <property type="match status" value="1"/>
</dbReference>
<keyword evidence="1 2" id="KW-0479">Metal-binding</keyword>
<feature type="active site" evidence="1">
    <location>
        <position position="138"/>
    </location>
</feature>
<sequence>MEQLSVTYSTTQSVDYLGQTHKWTDTDVISYYKENMRKPCSDVCIKKRTYLWPNGIVPYEFDNNVSLELELIVLYAMKMISDVSSVKFVIKTDQSDYVKIVDKGGYWSCVGRQGKDQELSVTKDLQNYPHPEGNTVHELMHALGFYHEHCRPDRDKYLTVIAKENDTDFEKVCEMDVVCFGPYDPESIMHYSPGCYPQGQCIQAKPGNERTNAMGQRVKLSAYDINALNALYPSSPYLPTLRKRLKMKEMKAERRFRKRRSERKNLRKRIGRIGGRRKQLFTHNNIVNFRISHYNRF</sequence>
<dbReference type="GO" id="GO:0006508">
    <property type="term" value="P:proteolysis"/>
    <property type="evidence" value="ECO:0007669"/>
    <property type="project" value="UniProtKB-KW"/>
</dbReference>
<dbReference type="InterPro" id="IPR024079">
    <property type="entry name" value="MetalloPept_cat_dom_sf"/>
</dbReference>
<dbReference type="GO" id="GO:0008270">
    <property type="term" value="F:zinc ion binding"/>
    <property type="evidence" value="ECO:0007669"/>
    <property type="project" value="UniProtKB-UniRule"/>
</dbReference>
<comment type="caution">
    <text evidence="1">Lacks conserved residue(s) required for the propagation of feature annotation.</text>
</comment>
<gene>
    <name evidence="4" type="ORF">RhiirA4_448793</name>
</gene>
<feature type="binding site" evidence="1">
    <location>
        <position position="141"/>
    </location>
    <ligand>
        <name>Zn(2+)</name>
        <dbReference type="ChEBI" id="CHEBI:29105"/>
        <note>catalytic</note>
    </ligand>
</feature>
<dbReference type="VEuPathDB" id="FungiDB:RhiirA1_474526"/>
<accession>A0A2I1HCP2</accession>
<dbReference type="VEuPathDB" id="FungiDB:RhiirFUN_007238"/>
<dbReference type="VEuPathDB" id="FungiDB:RhiirFUN_017660"/>
<feature type="binding site" evidence="1">
    <location>
        <position position="137"/>
    </location>
    <ligand>
        <name>Zn(2+)</name>
        <dbReference type="ChEBI" id="CHEBI:29105"/>
        <note>catalytic</note>
    </ligand>
</feature>
<dbReference type="SMART" id="SM00235">
    <property type="entry name" value="ZnMc"/>
    <property type="match status" value="1"/>
</dbReference>
<evidence type="ECO:0000313" key="5">
    <source>
        <dbReference type="Proteomes" id="UP000234323"/>
    </source>
</evidence>
<evidence type="ECO:0000313" key="4">
    <source>
        <dbReference type="EMBL" id="PKY56647.1"/>
    </source>
</evidence>
<dbReference type="EMBL" id="LLXI01002255">
    <property type="protein sequence ID" value="PKY56647.1"/>
    <property type="molecule type" value="Genomic_DNA"/>
</dbReference>
<organism evidence="4 5">
    <name type="scientific">Rhizophagus irregularis</name>
    <dbReference type="NCBI Taxonomy" id="588596"/>
    <lineage>
        <taxon>Eukaryota</taxon>
        <taxon>Fungi</taxon>
        <taxon>Fungi incertae sedis</taxon>
        <taxon>Mucoromycota</taxon>
        <taxon>Glomeromycotina</taxon>
        <taxon>Glomeromycetes</taxon>
        <taxon>Glomerales</taxon>
        <taxon>Glomeraceae</taxon>
        <taxon>Rhizophagus</taxon>
    </lineage>
</organism>
<dbReference type="AlphaFoldDB" id="A0A2I1HCP2"/>
<keyword evidence="1 2" id="KW-0645">Protease</keyword>
<feature type="domain" description="Peptidase M12A" evidence="3">
    <location>
        <begin position="43"/>
        <end position="234"/>
    </location>
</feature>
<dbReference type="CDD" id="cd04280">
    <property type="entry name" value="ZnMc_astacin_like"/>
    <property type="match status" value="1"/>
</dbReference>
<dbReference type="Pfam" id="PF01400">
    <property type="entry name" value="Astacin"/>
    <property type="match status" value="1"/>
</dbReference>
<comment type="cofactor">
    <cofactor evidence="1 2">
        <name>Zn(2+)</name>
        <dbReference type="ChEBI" id="CHEBI:29105"/>
    </cofactor>
    <text evidence="1 2">Binds 1 zinc ion per subunit.</text>
</comment>
<dbReference type="EC" id="3.4.24.-" evidence="2"/>
<dbReference type="Gene3D" id="3.40.390.10">
    <property type="entry name" value="Collagenase (Catalytic Domain)"/>
    <property type="match status" value="1"/>
</dbReference>
<feature type="binding site" evidence="1">
    <location>
        <position position="147"/>
    </location>
    <ligand>
        <name>Zn(2+)</name>
        <dbReference type="ChEBI" id="CHEBI:29105"/>
        <note>catalytic</note>
    </ligand>
</feature>
<evidence type="ECO:0000259" key="3">
    <source>
        <dbReference type="PROSITE" id="PS51864"/>
    </source>
</evidence>
<keyword evidence="1 2" id="KW-0378">Hydrolase</keyword>
<dbReference type="PROSITE" id="PS51864">
    <property type="entry name" value="ASTACIN"/>
    <property type="match status" value="1"/>
</dbReference>